<gene>
    <name evidence="1" type="ORF">CFBP2533_04950</name>
    <name evidence="2" type="ORF">E1J24_15495</name>
</gene>
<dbReference type="Pfam" id="PF11154">
    <property type="entry name" value="DUF2934"/>
    <property type="match status" value="1"/>
</dbReference>
<accession>A0A6V7BPD9</accession>
<dbReference type="EMBL" id="LR828261">
    <property type="protein sequence ID" value="CAD0303851.1"/>
    <property type="molecule type" value="Genomic_DNA"/>
</dbReference>
<dbReference type="AlphaFoldDB" id="A0A6V7BPD9"/>
<reference evidence="2" key="3">
    <citation type="journal article" date="2020" name="Syst. Appl. Microbiol.">
        <title>Clarifying the taxonomy of the causal agent of bacterial leaf spot of lettuce through a polyphasic approach reveals that Xanthomonas cynarae Trebaol et al. 2000 emend. Timilsina et al. 2019 is a later heterotypic synonym of Xanthomonas hortorum Vauterin et al. 1995.</title>
        <authorList>
            <person name="Moriniere L."/>
            <person name="Burlet A."/>
            <person name="Rosenthal E.R."/>
            <person name="Nesme X."/>
            <person name="Portier P."/>
            <person name="Bull C.T."/>
            <person name="Lavire C."/>
            <person name="Fischer-Le Saux M."/>
            <person name="Bertolla F."/>
        </authorList>
    </citation>
    <scope>NUCLEOTIDE SEQUENCE</scope>
    <source>
        <strain evidence="2">CFBP2533</strain>
    </source>
</reference>
<evidence type="ECO:0000313" key="2">
    <source>
        <dbReference type="EMBL" id="NMI23212.1"/>
    </source>
</evidence>
<dbReference type="RefSeq" id="WP_023902329.1">
    <property type="nucleotide sequence ID" value="NZ_CP098604.1"/>
</dbReference>
<dbReference type="EMBL" id="LR828261">
    <property type="protein sequence ID" value="CAD0303856.1"/>
    <property type="molecule type" value="Genomic_DNA"/>
</dbReference>
<dbReference type="Proteomes" id="UP000548771">
    <property type="component" value="Unassembled WGS sequence"/>
</dbReference>
<reference evidence="1" key="4">
    <citation type="submission" date="2020-07" db="EMBL/GenBank/DDBJ databases">
        <authorList>
            <person name="Pothier F. J."/>
        </authorList>
    </citation>
    <scope>NUCLEOTIDE SEQUENCE</scope>
    <source>
        <strain evidence="1">CFBP 2533</strain>
    </source>
</reference>
<evidence type="ECO:0000313" key="3">
    <source>
        <dbReference type="Proteomes" id="UP000548771"/>
    </source>
</evidence>
<organism evidence="1">
    <name type="scientific">Xanthomonas hortorum pv. pelargonii</name>
    <dbReference type="NCBI Taxonomy" id="453602"/>
    <lineage>
        <taxon>Bacteria</taxon>
        <taxon>Pseudomonadati</taxon>
        <taxon>Pseudomonadota</taxon>
        <taxon>Gammaproteobacteria</taxon>
        <taxon>Lysobacterales</taxon>
        <taxon>Lysobacteraceae</taxon>
        <taxon>Xanthomonas</taxon>
    </lineage>
</organism>
<proteinExistence type="predicted"/>
<dbReference type="EMBL" id="SMDX01000021">
    <property type="protein sequence ID" value="NMI23212.1"/>
    <property type="molecule type" value="Genomic_DNA"/>
</dbReference>
<reference evidence="2" key="1">
    <citation type="submission" date="2019-03" db="EMBL/GenBank/DDBJ databases">
        <authorList>
            <person name="Moriniere L."/>
            <person name="Burlet A."/>
            <person name="Rosenthal E."/>
            <person name="Portier P."/>
            <person name="Lavire C."/>
            <person name="Nesme X."/>
            <person name="Bull C.T."/>
            <person name="Le Saux M."/>
            <person name="Bertolla F."/>
        </authorList>
    </citation>
    <scope>NUCLEOTIDE SEQUENCE</scope>
    <source>
        <strain evidence="2">CFBP2533</strain>
    </source>
</reference>
<evidence type="ECO:0000313" key="1">
    <source>
        <dbReference type="EMBL" id="CAD0303851.1"/>
    </source>
</evidence>
<reference evidence="3" key="2">
    <citation type="journal article" date="2020" name="Syst. Appl. Microbiol.">
        <title>Clarifying the taxonomy of the causal agent of bacterial leaf spot of lettuce through a polyphasic approach reveals that Xanthomonas cynarae Trebaol et al. 2000 emend. Timilsina et al. 2019 is a later heterotypic synonym of Xanthomonas hortorum Vauterin et al. 1995.</title>
        <authorList>
            <person name="Moriniere L."/>
            <person name="Burlet A."/>
            <person name="Rosenthal E.R."/>
            <person name="Nesme X."/>
            <person name="Portier P."/>
            <person name="Bull C.T."/>
            <person name="Lavire C."/>
            <person name="Fischer-Le Saux M."/>
            <person name="Bertolla F."/>
        </authorList>
    </citation>
    <scope>NUCLEOTIDE SEQUENCE [LARGE SCALE GENOMIC DNA]</scope>
    <source>
        <strain evidence="3">CFBP2533</strain>
    </source>
</reference>
<sequence>MNDTERQARLRQLAQEIWEAEGRPDGHAARHWAMAERLVDAEERAAEQANPPVTARQ</sequence>
<name>A0A6V7BPD9_9XANT</name>
<protein>
    <submittedName>
        <fullName evidence="2">DUF2934 domain-containing protein</fullName>
    </submittedName>
</protein>
<dbReference type="InterPro" id="IPR021327">
    <property type="entry name" value="DUF2934"/>
</dbReference>